<feature type="compositionally biased region" description="Acidic residues" evidence="2">
    <location>
        <begin position="377"/>
        <end position="399"/>
    </location>
</feature>
<dbReference type="OrthoDB" id="360540at2759"/>
<evidence type="ECO:0000313" key="4">
    <source>
        <dbReference type="Proteomes" id="UP001140453"/>
    </source>
</evidence>
<feature type="compositionally biased region" description="Acidic residues" evidence="2">
    <location>
        <begin position="77"/>
        <end position="87"/>
    </location>
</feature>
<evidence type="ECO:0000256" key="1">
    <source>
        <dbReference type="ARBA" id="ARBA00011047"/>
    </source>
</evidence>
<reference evidence="3" key="1">
    <citation type="submission" date="2022-10" db="EMBL/GenBank/DDBJ databases">
        <title>Tapping the CABI collections for fungal endophytes: first genome assemblies for Collariella, Neodidymelliopsis, Ascochyta clinopodiicola, Didymella pomorum, Didymosphaeria variabile, Neocosmospora piperis and Neocucurbitaria cava.</title>
        <authorList>
            <person name="Hill R."/>
        </authorList>
    </citation>
    <scope>NUCLEOTIDE SEQUENCE</scope>
    <source>
        <strain evidence="3">IMI 355082</strain>
    </source>
</reference>
<gene>
    <name evidence="3" type="ORF">N0V93_005616</name>
</gene>
<accession>A0A9W8YUU3</accession>
<dbReference type="EMBL" id="JAPEVB010000003">
    <property type="protein sequence ID" value="KAJ4391996.1"/>
    <property type="molecule type" value="Genomic_DNA"/>
</dbReference>
<comment type="similarity">
    <text evidence="1">Belongs to the CDC123 family.</text>
</comment>
<feature type="region of interest" description="Disordered" evidence="2">
    <location>
        <begin position="71"/>
        <end position="123"/>
    </location>
</feature>
<name>A0A9W8YUU3_9PEZI</name>
<dbReference type="AlphaFoldDB" id="A0A9W8YUU3"/>
<evidence type="ECO:0000313" key="3">
    <source>
        <dbReference type="EMBL" id="KAJ4391996.1"/>
    </source>
</evidence>
<feature type="compositionally biased region" description="Basic and acidic residues" evidence="2">
    <location>
        <begin position="1"/>
        <end position="11"/>
    </location>
</feature>
<sequence>MPVFERPEQPARDSTAAADSNISFPPVTRDHILHCSYDYWFPKYRASCIKSRILKLPPAVIEYIKEDGIMLSSDNDPTAEDDDDDWEPTSTAYSRPPPVVEEDSDEDEDEADAAAPKLPPNQRFPEFHQAIKDMIKELGGEVAPKLNWSSPKDAAWISPHQNTVKCTTPDDIYLLLKTSNFISHDLEHAFDGTIATASSPAPDSNAGLGFEPVLVLRSFFTPQTSMEFRCFVKQRSLIAITPRDPNYYEFLKKFRPAIIERIEDLFEKTLRFTFPDGNFCFDVYIPEERTEVQAAQDFTYDSDDDAGSENEDDPGLSLGRARLIDINPWAPRTDTLLFDWGELLDMHVPKPMIGVADTSGKIEDGVVRLHLGGESGASEDDLSTDEDDEDEDEDEDDFAPELRLVEKDDPSAYNFCSPAFSAHKLPKEVVDAGASGDSGMREFARQWREMEEGRR</sequence>
<protein>
    <recommendedName>
        <fullName evidence="5">Cell division cycle protein 123</fullName>
    </recommendedName>
</protein>
<comment type="caution">
    <text evidence="3">The sequence shown here is derived from an EMBL/GenBank/DDBJ whole genome shotgun (WGS) entry which is preliminary data.</text>
</comment>
<organism evidence="3 4">
    <name type="scientific">Gnomoniopsis smithogilvyi</name>
    <dbReference type="NCBI Taxonomy" id="1191159"/>
    <lineage>
        <taxon>Eukaryota</taxon>
        <taxon>Fungi</taxon>
        <taxon>Dikarya</taxon>
        <taxon>Ascomycota</taxon>
        <taxon>Pezizomycotina</taxon>
        <taxon>Sordariomycetes</taxon>
        <taxon>Sordariomycetidae</taxon>
        <taxon>Diaporthales</taxon>
        <taxon>Gnomoniaceae</taxon>
        <taxon>Gnomoniopsis</taxon>
    </lineage>
</organism>
<proteinExistence type="inferred from homology"/>
<feature type="region of interest" description="Disordered" evidence="2">
    <location>
        <begin position="1"/>
        <end position="22"/>
    </location>
</feature>
<dbReference type="Proteomes" id="UP001140453">
    <property type="component" value="Unassembled WGS sequence"/>
</dbReference>
<dbReference type="PANTHER" id="PTHR15323">
    <property type="entry name" value="D123 PROTEIN"/>
    <property type="match status" value="1"/>
</dbReference>
<dbReference type="InterPro" id="IPR009772">
    <property type="entry name" value="CDC123"/>
</dbReference>
<evidence type="ECO:0008006" key="5">
    <source>
        <dbReference type="Google" id="ProtNLM"/>
    </source>
</evidence>
<feature type="compositionally biased region" description="Acidic residues" evidence="2">
    <location>
        <begin position="100"/>
        <end position="112"/>
    </location>
</feature>
<evidence type="ECO:0000256" key="2">
    <source>
        <dbReference type="SAM" id="MobiDB-lite"/>
    </source>
</evidence>
<dbReference type="GO" id="GO:0005737">
    <property type="term" value="C:cytoplasm"/>
    <property type="evidence" value="ECO:0007669"/>
    <property type="project" value="TreeGrafter"/>
</dbReference>
<keyword evidence="4" id="KW-1185">Reference proteome</keyword>
<dbReference type="PANTHER" id="PTHR15323:SF6">
    <property type="entry name" value="CELL DIVISION CYCLE PROTEIN 123 HOMOLOG"/>
    <property type="match status" value="1"/>
</dbReference>
<feature type="region of interest" description="Disordered" evidence="2">
    <location>
        <begin position="371"/>
        <end position="401"/>
    </location>
</feature>
<dbReference type="Pfam" id="PF07065">
    <property type="entry name" value="D123"/>
    <property type="match status" value="1"/>
</dbReference>